<dbReference type="PROSITE" id="PS50294">
    <property type="entry name" value="WD_REPEATS_REGION"/>
    <property type="match status" value="2"/>
</dbReference>
<protein>
    <submittedName>
        <fullName evidence="10">WD_REPEATS_REGION domain-containing protein</fullName>
    </submittedName>
</protein>
<feature type="repeat" description="WD" evidence="7">
    <location>
        <begin position="125"/>
        <end position="166"/>
    </location>
</feature>
<dbReference type="InterPro" id="IPR001680">
    <property type="entry name" value="WD40_rpt"/>
</dbReference>
<dbReference type="InterPro" id="IPR055410">
    <property type="entry name" value="Beta-prop_CAF1B_HIR1"/>
</dbReference>
<evidence type="ECO:0000256" key="3">
    <source>
        <dbReference type="ARBA" id="ARBA00022574"/>
    </source>
</evidence>
<sequence length="280" mass="29837">RRPRQLCRLTSHASCVNAVRFAPITTNSSNNKRWLASGAVDGLVMLWCHMGGGGGSGDSEAASNPLFGGGLEHWRCAATLRGHDGDVLDLQWSPLGDKLASASVDNTVTVWQAWPAGQHKRLATLKGDGGLVKGVTWDPVGRYLASQSDDGSLCVWRTDTWRQEARITAPFKGAPQSTPFLRPSWSPDGSFILAANAVNSGFPTAPLIHRDKWASDMDLVGHIKAVTCCSVSPCLLSGPGAGLRNGGSDLNAEKEEEEVHAACMALGSKVRIEESPRKPT</sequence>
<evidence type="ECO:0000256" key="5">
    <source>
        <dbReference type="ARBA" id="ARBA00022853"/>
    </source>
</evidence>
<dbReference type="PROSITE" id="PS50082">
    <property type="entry name" value="WD_REPEATS_2"/>
    <property type="match status" value="2"/>
</dbReference>
<keyword evidence="4" id="KW-0677">Repeat</keyword>
<feature type="domain" description="CAF1B/HIR1 beta-propeller" evidence="8">
    <location>
        <begin position="6"/>
        <end position="168"/>
    </location>
</feature>
<reference evidence="10" key="1">
    <citation type="submission" date="2016-11" db="UniProtKB">
        <authorList>
            <consortium name="WormBaseParasite"/>
        </authorList>
    </citation>
    <scope>IDENTIFICATION</scope>
</reference>
<dbReference type="Gene3D" id="2.130.10.10">
    <property type="entry name" value="YVTN repeat-like/Quinoprotein amine dehydrogenase"/>
    <property type="match status" value="2"/>
</dbReference>
<evidence type="ECO:0000256" key="7">
    <source>
        <dbReference type="PROSITE-ProRule" id="PRU00221"/>
    </source>
</evidence>
<keyword evidence="5" id="KW-0156">Chromatin regulator</keyword>
<name>A0A1I8GDZ3_9PLAT</name>
<comment type="similarity">
    <text evidence="2">Belongs to the WD repeat HIR1 family.</text>
</comment>
<evidence type="ECO:0000313" key="10">
    <source>
        <dbReference type="WBParaSite" id="maker-uti_cns_0001625-snap-gene-0.4-mRNA-1"/>
    </source>
</evidence>
<dbReference type="PANTHER" id="PTHR13831:SF0">
    <property type="entry name" value="PROTEIN HIRA"/>
    <property type="match status" value="1"/>
</dbReference>
<keyword evidence="3 7" id="KW-0853">WD repeat</keyword>
<evidence type="ECO:0000256" key="4">
    <source>
        <dbReference type="ARBA" id="ARBA00022737"/>
    </source>
</evidence>
<dbReference type="Proteomes" id="UP000095280">
    <property type="component" value="Unplaced"/>
</dbReference>
<dbReference type="WBParaSite" id="maker-uti_cns_0001625-snap-gene-0.4-mRNA-1">
    <property type="protein sequence ID" value="maker-uti_cns_0001625-snap-gene-0.4-mRNA-1"/>
    <property type="gene ID" value="maker-uti_cns_0001625-snap-gene-0.4"/>
</dbReference>
<dbReference type="GO" id="GO:0006338">
    <property type="term" value="P:chromatin remodeling"/>
    <property type="evidence" value="ECO:0007669"/>
    <property type="project" value="TreeGrafter"/>
</dbReference>
<comment type="subcellular location">
    <subcellularLocation>
        <location evidence="1">Nucleus</location>
    </subcellularLocation>
</comment>
<dbReference type="InterPro" id="IPR036322">
    <property type="entry name" value="WD40_repeat_dom_sf"/>
</dbReference>
<dbReference type="GO" id="GO:0000417">
    <property type="term" value="C:HIR complex"/>
    <property type="evidence" value="ECO:0007669"/>
    <property type="project" value="TreeGrafter"/>
</dbReference>
<evidence type="ECO:0000256" key="2">
    <source>
        <dbReference type="ARBA" id="ARBA00007306"/>
    </source>
</evidence>
<keyword evidence="6" id="KW-0539">Nucleus</keyword>
<evidence type="ECO:0000256" key="1">
    <source>
        <dbReference type="ARBA" id="ARBA00004123"/>
    </source>
</evidence>
<organism evidence="9 10">
    <name type="scientific">Macrostomum lignano</name>
    <dbReference type="NCBI Taxonomy" id="282301"/>
    <lineage>
        <taxon>Eukaryota</taxon>
        <taxon>Metazoa</taxon>
        <taxon>Spiralia</taxon>
        <taxon>Lophotrochozoa</taxon>
        <taxon>Platyhelminthes</taxon>
        <taxon>Rhabditophora</taxon>
        <taxon>Macrostomorpha</taxon>
        <taxon>Macrostomida</taxon>
        <taxon>Macrostomidae</taxon>
        <taxon>Macrostomum</taxon>
    </lineage>
</organism>
<keyword evidence="9" id="KW-1185">Reference proteome</keyword>
<evidence type="ECO:0000313" key="9">
    <source>
        <dbReference type="Proteomes" id="UP000095280"/>
    </source>
</evidence>
<dbReference type="SUPFAM" id="SSF50978">
    <property type="entry name" value="WD40 repeat-like"/>
    <property type="match status" value="1"/>
</dbReference>
<dbReference type="PANTHER" id="PTHR13831">
    <property type="entry name" value="MEMBER OF THE HIR1 FAMILY OF WD-REPEAT PROTEINS"/>
    <property type="match status" value="1"/>
</dbReference>
<proteinExistence type="inferred from homology"/>
<evidence type="ECO:0000256" key="6">
    <source>
        <dbReference type="ARBA" id="ARBA00023242"/>
    </source>
</evidence>
<dbReference type="SMART" id="SM00320">
    <property type="entry name" value="WD40"/>
    <property type="match status" value="3"/>
</dbReference>
<dbReference type="AlphaFoldDB" id="A0A1I8GDZ3"/>
<dbReference type="InterPro" id="IPR015943">
    <property type="entry name" value="WD40/YVTN_repeat-like_dom_sf"/>
</dbReference>
<dbReference type="GO" id="GO:0031491">
    <property type="term" value="F:nucleosome binding"/>
    <property type="evidence" value="ECO:0007669"/>
    <property type="project" value="TreeGrafter"/>
</dbReference>
<dbReference type="InterPro" id="IPR031120">
    <property type="entry name" value="HIR1-like"/>
</dbReference>
<evidence type="ECO:0000259" key="8">
    <source>
        <dbReference type="Pfam" id="PF24105"/>
    </source>
</evidence>
<dbReference type="GO" id="GO:0000785">
    <property type="term" value="C:chromatin"/>
    <property type="evidence" value="ECO:0007669"/>
    <property type="project" value="TreeGrafter"/>
</dbReference>
<feature type="repeat" description="WD" evidence="7">
    <location>
        <begin position="80"/>
        <end position="112"/>
    </location>
</feature>
<dbReference type="Pfam" id="PF24105">
    <property type="entry name" value="Beta-prop_CAF1B_HIR1"/>
    <property type="match status" value="1"/>
</dbReference>
<accession>A0A1I8GDZ3</accession>
<dbReference type="GO" id="GO:0005634">
    <property type="term" value="C:nucleus"/>
    <property type="evidence" value="ECO:0007669"/>
    <property type="project" value="UniProtKB-SubCell"/>
</dbReference>
<dbReference type="GO" id="GO:0006351">
    <property type="term" value="P:DNA-templated transcription"/>
    <property type="evidence" value="ECO:0007669"/>
    <property type="project" value="InterPro"/>
</dbReference>